<reference evidence="3 4" key="1">
    <citation type="submission" date="2017-05" db="EMBL/GenBank/DDBJ databases">
        <authorList>
            <person name="Varghese N."/>
            <person name="Submissions S."/>
        </authorList>
    </citation>
    <scope>NUCLEOTIDE SEQUENCE [LARGE SCALE GENOMIC DNA]</scope>
    <source>
        <strain evidence="3 4">DSM 21342</strain>
    </source>
</reference>
<feature type="domain" description="Thioredoxin" evidence="2">
    <location>
        <begin position="23"/>
        <end position="177"/>
    </location>
</feature>
<evidence type="ECO:0000313" key="4">
    <source>
        <dbReference type="Proteomes" id="UP000315971"/>
    </source>
</evidence>
<dbReference type="PANTHER" id="PTHR43640">
    <property type="entry name" value="OS07G0260300 PROTEIN"/>
    <property type="match status" value="1"/>
</dbReference>
<dbReference type="InterPro" id="IPR000866">
    <property type="entry name" value="AhpC/TSA"/>
</dbReference>
<sequence>MKRTILMLMLCFATTMAFAQSGYKVGDNATDFKLKNVNGKTVSMADYESAKGFIVVFTCIHCPYAKAYESRIMQLDKQFAMKGYPVIAINSNDYPEDSFDNMKKRSTEMKYSFPYAFDESQDIAKAYGATKTPHVFVLKKAGSNLKVEYIGAIDNDTEGSDPAKIKYVENAVTALLANKTPAVTMTKAIGCGIKWKKTT</sequence>
<dbReference type="PANTHER" id="PTHR43640:SF1">
    <property type="entry name" value="THIOREDOXIN-DEPENDENT PEROXIREDOXIN"/>
    <property type="match status" value="1"/>
</dbReference>
<dbReference type="PROSITE" id="PS51352">
    <property type="entry name" value="THIOREDOXIN_2"/>
    <property type="match status" value="1"/>
</dbReference>
<dbReference type="GO" id="GO:0016491">
    <property type="term" value="F:oxidoreductase activity"/>
    <property type="evidence" value="ECO:0007669"/>
    <property type="project" value="InterPro"/>
</dbReference>
<dbReference type="RefSeq" id="WP_142604084.1">
    <property type="nucleotide sequence ID" value="NZ_FXSZ01000006.1"/>
</dbReference>
<name>A0A521DC92_9SPHI</name>
<protein>
    <submittedName>
        <fullName evidence="3">Peroxiredoxin</fullName>
    </submittedName>
</protein>
<accession>A0A521DC92</accession>
<dbReference type="InterPro" id="IPR013766">
    <property type="entry name" value="Thioredoxin_domain"/>
</dbReference>
<dbReference type="GO" id="GO:0016209">
    <property type="term" value="F:antioxidant activity"/>
    <property type="evidence" value="ECO:0007669"/>
    <property type="project" value="InterPro"/>
</dbReference>
<dbReference type="SUPFAM" id="SSF52833">
    <property type="entry name" value="Thioredoxin-like"/>
    <property type="match status" value="1"/>
</dbReference>
<dbReference type="CDD" id="cd02969">
    <property type="entry name" value="PRX_like1"/>
    <property type="match status" value="1"/>
</dbReference>
<proteinExistence type="predicted"/>
<dbReference type="OrthoDB" id="9809746at2"/>
<gene>
    <name evidence="3" type="ORF">SAMN06265350_106116</name>
</gene>
<feature type="chain" id="PRO_5021940369" evidence="1">
    <location>
        <begin position="20"/>
        <end position="199"/>
    </location>
</feature>
<feature type="signal peptide" evidence="1">
    <location>
        <begin position="1"/>
        <end position="19"/>
    </location>
</feature>
<keyword evidence="4" id="KW-1185">Reference proteome</keyword>
<keyword evidence="1" id="KW-0732">Signal</keyword>
<dbReference type="Gene3D" id="3.40.30.10">
    <property type="entry name" value="Glutaredoxin"/>
    <property type="match status" value="1"/>
</dbReference>
<dbReference type="AlphaFoldDB" id="A0A521DC92"/>
<evidence type="ECO:0000313" key="3">
    <source>
        <dbReference type="EMBL" id="SMO68530.1"/>
    </source>
</evidence>
<dbReference type="EMBL" id="FXSZ01000006">
    <property type="protein sequence ID" value="SMO68530.1"/>
    <property type="molecule type" value="Genomic_DNA"/>
</dbReference>
<evidence type="ECO:0000259" key="2">
    <source>
        <dbReference type="PROSITE" id="PS51352"/>
    </source>
</evidence>
<evidence type="ECO:0000256" key="1">
    <source>
        <dbReference type="SAM" id="SignalP"/>
    </source>
</evidence>
<dbReference type="Proteomes" id="UP000315971">
    <property type="component" value="Unassembled WGS sequence"/>
</dbReference>
<organism evidence="3 4">
    <name type="scientific">Solitalea koreensis</name>
    <dbReference type="NCBI Taxonomy" id="543615"/>
    <lineage>
        <taxon>Bacteria</taxon>
        <taxon>Pseudomonadati</taxon>
        <taxon>Bacteroidota</taxon>
        <taxon>Sphingobacteriia</taxon>
        <taxon>Sphingobacteriales</taxon>
        <taxon>Sphingobacteriaceae</taxon>
        <taxon>Solitalea</taxon>
    </lineage>
</organism>
<dbReference type="InterPro" id="IPR047262">
    <property type="entry name" value="PRX-like1"/>
</dbReference>
<dbReference type="Pfam" id="PF00578">
    <property type="entry name" value="AhpC-TSA"/>
    <property type="match status" value="1"/>
</dbReference>
<dbReference type="InterPro" id="IPR036249">
    <property type="entry name" value="Thioredoxin-like_sf"/>
</dbReference>